<reference evidence="1 2" key="1">
    <citation type="submission" date="2016-07" db="EMBL/GenBank/DDBJ databases">
        <title>Draft genome of the white-rot fungus Obba rivulosa 3A-2.</title>
        <authorList>
            <consortium name="DOE Joint Genome Institute"/>
            <person name="Miettinen O."/>
            <person name="Riley R."/>
            <person name="Acob R."/>
            <person name="Barry K."/>
            <person name="Cullen D."/>
            <person name="De Vries R."/>
            <person name="Hainaut M."/>
            <person name="Hatakka A."/>
            <person name="Henrissat B."/>
            <person name="Hilden K."/>
            <person name="Kuo R."/>
            <person name="Labutti K."/>
            <person name="Lipzen A."/>
            <person name="Makela M.R."/>
            <person name="Sandor L."/>
            <person name="Spatafora J.W."/>
            <person name="Grigoriev I.V."/>
            <person name="Hibbett D.S."/>
        </authorList>
    </citation>
    <scope>NUCLEOTIDE SEQUENCE [LARGE SCALE GENOMIC DNA]</scope>
    <source>
        <strain evidence="1 2">3A-2</strain>
    </source>
</reference>
<keyword evidence="2" id="KW-1185">Reference proteome</keyword>
<name>A0A8E2AJY2_9APHY</name>
<evidence type="ECO:0000313" key="1">
    <source>
        <dbReference type="EMBL" id="OCH85583.1"/>
    </source>
</evidence>
<proteinExistence type="predicted"/>
<accession>A0A8E2AJY2</accession>
<dbReference type="EMBL" id="KV722575">
    <property type="protein sequence ID" value="OCH85583.1"/>
    <property type="molecule type" value="Genomic_DNA"/>
</dbReference>
<sequence>MKGQMRAAERAQTEAQIEFTGWSGFSPCRRAFPRSDARISPFVLCTPIKIALHHYVRQGPRCPGSVFRHQPGPASKNMLICLKHPAHLRWLSMPIQRFPECGRSRATYPLSLSLVLRGIKKEQNQACDLRYNSWFETMNLTVHSLCRNPREIIGSADGCTWCRTDTSEIRACGVGRTYAMTWLFVPFNGLDSQYDLGRTWICLGLLKKK</sequence>
<dbReference type="Proteomes" id="UP000250043">
    <property type="component" value="Unassembled WGS sequence"/>
</dbReference>
<protein>
    <submittedName>
        <fullName evidence="1">Uncharacterized protein</fullName>
    </submittedName>
</protein>
<evidence type="ECO:0000313" key="2">
    <source>
        <dbReference type="Proteomes" id="UP000250043"/>
    </source>
</evidence>
<gene>
    <name evidence="1" type="ORF">OBBRIDRAFT_298193</name>
</gene>
<organism evidence="1 2">
    <name type="scientific">Obba rivulosa</name>
    <dbReference type="NCBI Taxonomy" id="1052685"/>
    <lineage>
        <taxon>Eukaryota</taxon>
        <taxon>Fungi</taxon>
        <taxon>Dikarya</taxon>
        <taxon>Basidiomycota</taxon>
        <taxon>Agaricomycotina</taxon>
        <taxon>Agaricomycetes</taxon>
        <taxon>Polyporales</taxon>
        <taxon>Gelatoporiaceae</taxon>
        <taxon>Obba</taxon>
    </lineage>
</organism>
<dbReference type="AlphaFoldDB" id="A0A8E2AJY2"/>